<dbReference type="InterPro" id="IPR009057">
    <property type="entry name" value="Homeodomain-like_sf"/>
</dbReference>
<evidence type="ECO:0008006" key="3">
    <source>
        <dbReference type="Google" id="ProtNLM"/>
    </source>
</evidence>
<dbReference type="SUPFAM" id="SSF46689">
    <property type="entry name" value="Homeodomain-like"/>
    <property type="match status" value="1"/>
</dbReference>
<sequence>MDIQKVLCDRLIISSDPDIMSGTPVFVGTRVPLQTFFDYLEGEAGLTEFLEDFPHLQTQVLQVLEVIAKAMLNQEQITYAHSA</sequence>
<dbReference type="InterPro" id="IPR036388">
    <property type="entry name" value="WH-like_DNA-bd_sf"/>
</dbReference>
<dbReference type="RefSeq" id="WP_118168089.1">
    <property type="nucleotide sequence ID" value="NZ_CP045226.1"/>
</dbReference>
<dbReference type="AlphaFoldDB" id="A0A5P8W1I7"/>
<dbReference type="Proteomes" id="UP000326678">
    <property type="component" value="Chromosome Gxm1"/>
</dbReference>
<evidence type="ECO:0000313" key="1">
    <source>
        <dbReference type="EMBL" id="QFS46461.1"/>
    </source>
</evidence>
<dbReference type="InterPro" id="IPR007367">
    <property type="entry name" value="DUF433"/>
</dbReference>
<protein>
    <recommendedName>
        <fullName evidence="3">DUF433 domain-containing protein</fullName>
    </recommendedName>
</protein>
<evidence type="ECO:0000313" key="2">
    <source>
        <dbReference type="Proteomes" id="UP000326678"/>
    </source>
</evidence>
<proteinExistence type="predicted"/>
<keyword evidence="2" id="KW-1185">Reference proteome</keyword>
<dbReference type="Gene3D" id="1.10.10.10">
    <property type="entry name" value="Winged helix-like DNA-binding domain superfamily/Winged helix DNA-binding domain"/>
    <property type="match status" value="1"/>
</dbReference>
<name>A0A5P8W1I7_9NOSO</name>
<dbReference type="KEGG" id="nsh:GXM_03942"/>
<reference evidence="1 2" key="1">
    <citation type="submission" date="2019-10" db="EMBL/GenBank/DDBJ databases">
        <title>Genomic and transcriptomic insights into the perfect genentic adaptation of a filamentous nitrogen-fixing cyanobacterium to rice fields.</title>
        <authorList>
            <person name="Chen Z."/>
        </authorList>
    </citation>
    <scope>NUCLEOTIDE SEQUENCE [LARGE SCALE GENOMIC DNA]</scope>
    <source>
        <strain evidence="1">CCNUC1</strain>
    </source>
</reference>
<accession>A0A5P8W1I7</accession>
<dbReference type="Pfam" id="PF04255">
    <property type="entry name" value="DUF433"/>
    <property type="match status" value="1"/>
</dbReference>
<dbReference type="EMBL" id="CP045226">
    <property type="protein sequence ID" value="QFS46461.1"/>
    <property type="molecule type" value="Genomic_DNA"/>
</dbReference>
<organism evidence="1 2">
    <name type="scientific">Nostoc sphaeroides CCNUC1</name>
    <dbReference type="NCBI Taxonomy" id="2653204"/>
    <lineage>
        <taxon>Bacteria</taxon>
        <taxon>Bacillati</taxon>
        <taxon>Cyanobacteriota</taxon>
        <taxon>Cyanophyceae</taxon>
        <taxon>Nostocales</taxon>
        <taxon>Nostocaceae</taxon>
        <taxon>Nostoc</taxon>
    </lineage>
</organism>
<gene>
    <name evidence="1" type="ORF">GXM_03942</name>
</gene>